<feature type="domain" description="Laminin G" evidence="13">
    <location>
        <begin position="189"/>
        <end position="376"/>
    </location>
</feature>
<comment type="similarity">
    <text evidence="2">Belongs to the neurexin family.</text>
</comment>
<name>A0A267GBQ3_9PLAT</name>
<evidence type="ECO:0000256" key="2">
    <source>
        <dbReference type="ARBA" id="ARBA00010241"/>
    </source>
</evidence>
<feature type="domain" description="EGF-like" evidence="14">
    <location>
        <begin position="1014"/>
        <end position="1050"/>
    </location>
</feature>
<dbReference type="Pfam" id="PF02210">
    <property type="entry name" value="Laminin_G_2"/>
    <property type="match status" value="4"/>
</dbReference>
<dbReference type="SUPFAM" id="SSF49899">
    <property type="entry name" value="Concanavalin A-like lectins/glucanases"/>
    <property type="match status" value="4"/>
</dbReference>
<dbReference type="SUPFAM" id="SSF49785">
    <property type="entry name" value="Galactose-binding domain-like"/>
    <property type="match status" value="1"/>
</dbReference>
<accession>A0A267GBQ3</accession>
<evidence type="ECO:0008006" key="17">
    <source>
        <dbReference type="Google" id="ProtNLM"/>
    </source>
</evidence>
<dbReference type="EMBL" id="NIVC01000450">
    <property type="protein sequence ID" value="PAA82794.1"/>
    <property type="molecule type" value="Genomic_DNA"/>
</dbReference>
<feature type="domain" description="Laminin G" evidence="13">
    <location>
        <begin position="832"/>
        <end position="1013"/>
    </location>
</feature>
<evidence type="ECO:0000313" key="16">
    <source>
        <dbReference type="Proteomes" id="UP000215902"/>
    </source>
</evidence>
<dbReference type="CDD" id="cd00057">
    <property type="entry name" value="FA58C"/>
    <property type="match status" value="1"/>
</dbReference>
<gene>
    <name evidence="15" type="ORF">BOX15_Mlig032672g3</name>
</gene>
<evidence type="ECO:0000256" key="1">
    <source>
        <dbReference type="ARBA" id="ARBA00004479"/>
    </source>
</evidence>
<feature type="domain" description="Laminin G" evidence="13">
    <location>
        <begin position="383"/>
        <end position="569"/>
    </location>
</feature>
<keyword evidence="6 10" id="KW-1133">Transmembrane helix</keyword>
<evidence type="ECO:0000256" key="11">
    <source>
        <dbReference type="SAM" id="SignalP"/>
    </source>
</evidence>
<dbReference type="SMART" id="SM00231">
    <property type="entry name" value="FA58C"/>
    <property type="match status" value="1"/>
</dbReference>
<dbReference type="SMART" id="SM00181">
    <property type="entry name" value="EGF"/>
    <property type="match status" value="2"/>
</dbReference>
<evidence type="ECO:0000256" key="9">
    <source>
        <dbReference type="PROSITE-ProRule" id="PRU00076"/>
    </source>
</evidence>
<keyword evidence="5 11" id="KW-0732">Signal</keyword>
<feature type="domain" description="EGF-like" evidence="14">
    <location>
        <begin position="571"/>
        <end position="608"/>
    </location>
</feature>
<dbReference type="CDD" id="cd00110">
    <property type="entry name" value="LamG"/>
    <property type="match status" value="4"/>
</dbReference>
<keyword evidence="7 10" id="KW-0472">Membrane</keyword>
<evidence type="ECO:0000256" key="10">
    <source>
        <dbReference type="SAM" id="Phobius"/>
    </source>
</evidence>
<dbReference type="InterPro" id="IPR001791">
    <property type="entry name" value="Laminin_G"/>
</dbReference>
<comment type="caution">
    <text evidence="15">The sequence shown here is derived from an EMBL/GenBank/DDBJ whole genome shotgun (WGS) entry which is preliminary data.</text>
</comment>
<comment type="caution">
    <text evidence="9">Lacks conserved residue(s) required for the propagation of feature annotation.</text>
</comment>
<dbReference type="GO" id="GO:0016020">
    <property type="term" value="C:membrane"/>
    <property type="evidence" value="ECO:0007669"/>
    <property type="project" value="UniProtKB-SubCell"/>
</dbReference>
<evidence type="ECO:0000259" key="12">
    <source>
        <dbReference type="PROSITE" id="PS50022"/>
    </source>
</evidence>
<dbReference type="FunFam" id="2.60.120.260:FF:000016">
    <property type="entry name" value="Contactin-associated protein-like 4 isoform 1"/>
    <property type="match status" value="1"/>
</dbReference>
<keyword evidence="16" id="KW-1185">Reference proteome</keyword>
<evidence type="ECO:0000256" key="4">
    <source>
        <dbReference type="ARBA" id="ARBA00022692"/>
    </source>
</evidence>
<dbReference type="InterPro" id="IPR013320">
    <property type="entry name" value="ConA-like_dom_sf"/>
</dbReference>
<dbReference type="Gene3D" id="2.10.25.10">
    <property type="entry name" value="Laminin"/>
    <property type="match status" value="2"/>
</dbReference>
<dbReference type="Gene3D" id="2.60.120.1000">
    <property type="match status" value="1"/>
</dbReference>
<feature type="domain" description="Laminin G" evidence="13">
    <location>
        <begin position="1055"/>
        <end position="1251"/>
    </location>
</feature>
<protein>
    <recommendedName>
        <fullName evidence="17">EGF-like domain-containing protein</fullName>
    </recommendedName>
</protein>
<organism evidence="15 16">
    <name type="scientific">Macrostomum lignano</name>
    <dbReference type="NCBI Taxonomy" id="282301"/>
    <lineage>
        <taxon>Eukaryota</taxon>
        <taxon>Metazoa</taxon>
        <taxon>Spiralia</taxon>
        <taxon>Lophotrochozoa</taxon>
        <taxon>Platyhelminthes</taxon>
        <taxon>Rhabditophora</taxon>
        <taxon>Macrostomorpha</taxon>
        <taxon>Macrostomida</taxon>
        <taxon>Macrostomidae</taxon>
        <taxon>Macrostomum</taxon>
    </lineage>
</organism>
<dbReference type="PROSITE" id="PS01186">
    <property type="entry name" value="EGF_2"/>
    <property type="match status" value="1"/>
</dbReference>
<dbReference type="PANTHER" id="PTHR15036:SF49">
    <property type="entry name" value="AXOTACTIN"/>
    <property type="match status" value="1"/>
</dbReference>
<evidence type="ECO:0000256" key="8">
    <source>
        <dbReference type="ARBA" id="ARBA00023157"/>
    </source>
</evidence>
<dbReference type="SMART" id="SM00282">
    <property type="entry name" value="LamG"/>
    <property type="match status" value="4"/>
</dbReference>
<evidence type="ECO:0000259" key="14">
    <source>
        <dbReference type="PROSITE" id="PS50026"/>
    </source>
</evidence>
<proteinExistence type="inferred from homology"/>
<dbReference type="InterPro" id="IPR008979">
    <property type="entry name" value="Galactose-bd-like_sf"/>
</dbReference>
<evidence type="ECO:0000259" key="13">
    <source>
        <dbReference type="PROSITE" id="PS50025"/>
    </source>
</evidence>
<dbReference type="Gene3D" id="2.60.120.260">
    <property type="entry name" value="Galactose-binding domain-like"/>
    <property type="match status" value="1"/>
</dbReference>
<evidence type="ECO:0000256" key="5">
    <source>
        <dbReference type="ARBA" id="ARBA00022729"/>
    </source>
</evidence>
<dbReference type="PROSITE" id="PS01286">
    <property type="entry name" value="FA58C_2"/>
    <property type="match status" value="1"/>
</dbReference>
<feature type="chain" id="PRO_5013080100" description="EGF-like domain-containing protein" evidence="11">
    <location>
        <begin position="18"/>
        <end position="1357"/>
    </location>
</feature>
<dbReference type="Gene3D" id="2.60.120.200">
    <property type="match status" value="4"/>
</dbReference>
<feature type="domain" description="F5/8 type C" evidence="12">
    <location>
        <begin position="23"/>
        <end position="185"/>
    </location>
</feature>
<evidence type="ECO:0000256" key="3">
    <source>
        <dbReference type="ARBA" id="ARBA00022536"/>
    </source>
</evidence>
<dbReference type="PROSITE" id="PS50022">
    <property type="entry name" value="FA58C_3"/>
    <property type="match status" value="1"/>
</dbReference>
<comment type="subcellular location">
    <subcellularLocation>
        <location evidence="1">Membrane</location>
        <topology evidence="1">Single-pass type I membrane protein</topology>
    </subcellularLocation>
</comment>
<evidence type="ECO:0000256" key="7">
    <source>
        <dbReference type="ARBA" id="ARBA00023136"/>
    </source>
</evidence>
<dbReference type="InterPro" id="IPR000421">
    <property type="entry name" value="FA58C"/>
</dbReference>
<dbReference type="Proteomes" id="UP000215902">
    <property type="component" value="Unassembled WGS sequence"/>
</dbReference>
<keyword evidence="8" id="KW-1015">Disulfide bond</keyword>
<dbReference type="CDD" id="cd00053">
    <property type="entry name" value="EGF"/>
    <property type="match status" value="1"/>
</dbReference>
<dbReference type="InterPro" id="IPR000742">
    <property type="entry name" value="EGF"/>
</dbReference>
<dbReference type="Pfam" id="PF00754">
    <property type="entry name" value="F5_F8_type_C"/>
    <property type="match status" value="1"/>
</dbReference>
<feature type="transmembrane region" description="Helical" evidence="10">
    <location>
        <begin position="1290"/>
        <end position="1311"/>
    </location>
</feature>
<dbReference type="InterPro" id="IPR050372">
    <property type="entry name" value="Neurexin-related_CASP"/>
</dbReference>
<dbReference type="Pfam" id="PF00008">
    <property type="entry name" value="EGF"/>
    <property type="match status" value="1"/>
</dbReference>
<evidence type="ECO:0000256" key="6">
    <source>
        <dbReference type="ARBA" id="ARBA00022989"/>
    </source>
</evidence>
<reference evidence="15 16" key="1">
    <citation type="submission" date="2017-06" db="EMBL/GenBank/DDBJ databases">
        <title>A platform for efficient transgenesis in Macrostomum lignano, a flatworm model organism for stem cell research.</title>
        <authorList>
            <person name="Berezikov E."/>
        </authorList>
    </citation>
    <scope>NUCLEOTIDE SEQUENCE [LARGE SCALE GENOMIC DNA]</scope>
    <source>
        <strain evidence="15">DV1</strain>
        <tissue evidence="15">Whole organism</tissue>
    </source>
</reference>
<dbReference type="PROSITE" id="PS01285">
    <property type="entry name" value="FA58C_1"/>
    <property type="match status" value="1"/>
</dbReference>
<dbReference type="PROSITE" id="PS50025">
    <property type="entry name" value="LAM_G_DOMAIN"/>
    <property type="match status" value="4"/>
</dbReference>
<dbReference type="CDD" id="cd00054">
    <property type="entry name" value="EGF_CA"/>
    <property type="match status" value="1"/>
</dbReference>
<dbReference type="STRING" id="282301.A0A267GBQ3"/>
<evidence type="ECO:0000313" key="15">
    <source>
        <dbReference type="EMBL" id="PAA82794.1"/>
    </source>
</evidence>
<dbReference type="OrthoDB" id="26719at2759"/>
<dbReference type="PROSITE" id="PS50026">
    <property type="entry name" value="EGF_3"/>
    <property type="match status" value="2"/>
</dbReference>
<dbReference type="PANTHER" id="PTHR15036">
    <property type="entry name" value="PIKACHURIN-LIKE PROTEIN"/>
    <property type="match status" value="1"/>
</dbReference>
<keyword evidence="4 10" id="KW-0812">Transmembrane</keyword>
<sequence length="1357" mass="152849">MSGSFLVLFCLLPAALSQRCDLFPLIPLGLTDVHNGIPDDQITASSFMNAQTRASFGRLHYADGFLFFRNRVGAGAWIAGDQNTNQWLQIDLGERHVLTGVATQGRKGGREWVMDYLVQYADDDLPRNWLFYRDEYGSPYLFEGNIDDHGVAENRFSYPIVARYVRINPQRWHNLISMRAELYGCKLESYIASFTGSSRIELDLSHGVQTVNDRIQFRFRTQDTNGLILYASSDQTDHLAVELYQSKLRISINLGRTPSLSGVNEVFAGSLLDDNMWHDVLIVREQRMFNISVDRVKVWLELQTEYMHLNLNGAIYLGGMDVFTNKPGLLVRKNFTGCLENVWLNGLNLIRDARTTPDSDNAIEGFQTIGEVGSRCPLSSAVTDEIITLGSEDAFIKALRDAGSSLQTSLYFRTFQKDTVLIYHPLQTTNGVTDKFLALDIKENGNLELVVQLKDSVTKDISVVYTNLDPDATPDNFADGLWHYVDLYASRNSIKVTIDGTLYSTIQQLSLSFNTLTYIGWSPDRLSLINKKWKAFRGCIKQLSVQSRAVIYRELDPLNKQGTILNGTCAMRDRCMPNPCKRGAHCSQDWGEFYCTCPEGYSDSAVCHQSTHFTSCSEMQLLYPTISEKNATIDIDGSQILEPVHVNCIFRDGIVRTLVNHTARPDTSVNGYQLPGSFIFNVDYQTSTLSLAELVRRSVSCRQMINYKCRNTRLLSRPTLGGTNLANRAWSWWVSRRGQPRFYWGGSAPGIQRCDCGVTGTCQRGAVCNCDSFSEASVDLVEYQQDTGYFTYKEDLPVTQLRFGDTGSTADNKEGQFTLGPLECTGDNLFDNTVTFRKTDATIEMEPIYSETELDIRFLFKTTQTDAVFFQINGNRTGHFIEARLKRGREVQFSFNAGYGVLSISSVAFSSNPGESQVTVIYNDNEWHIVQFERNRKEFTLRVDQDETRRDREPSDQAFQFLKFNSPLFVGATQNFNEGYLGCLSNLMVNGVMQDIRGMVERGLVTYGVTAGCQPRCLDNPCLNRGECVEYYSHYYCECGLTPYRGYICGREVGATFKSSSDQISIDYSQKSAAKGINTVDEYIQVGFKTRSKLGILMQIRNPDIPENNPIEGPSESIIVRLNNAGGITVEINVGFRWHEVTTSGLDVDLANDQHHTVIVYRTKAGRQVNIKIDDYPVQFHDFSPILHETSDTRLDNPARIYIGRNSSMPAGFEGCIYRAQFNNFFPLKAAFQEPANERVAVSSGVKEDYCGNEEVLPIADPAEIRPYPTIPPNLSFVRPEEIQQRNQTIVVLVSISCFALLTLLFVACFMRNYTFERGDYETKEAGDGILDEDDADAALQRQGGALPAVRGKEWWL</sequence>
<keyword evidence="3 9" id="KW-0245">EGF-like domain</keyword>
<feature type="signal peptide" evidence="11">
    <location>
        <begin position="1"/>
        <end position="17"/>
    </location>
</feature>